<dbReference type="AlphaFoldDB" id="A0A5R9KKK9"/>
<accession>A0A5R9KKK9</accession>
<reference evidence="1 2" key="1">
    <citation type="submission" date="2019-05" db="EMBL/GenBank/DDBJ databases">
        <authorList>
            <person name="Qu J.-H."/>
        </authorList>
    </citation>
    <scope>NUCLEOTIDE SEQUENCE [LARGE SCALE GENOMIC DNA]</scope>
    <source>
        <strain evidence="1 2">Z12</strain>
    </source>
</reference>
<comment type="caution">
    <text evidence="1">The sequence shown here is derived from an EMBL/GenBank/DDBJ whole genome shotgun (WGS) entry which is preliminary data.</text>
</comment>
<organism evidence="1 2">
    <name type="scientific">Dyadobacter sediminis</name>
    <dbReference type="NCBI Taxonomy" id="1493691"/>
    <lineage>
        <taxon>Bacteria</taxon>
        <taxon>Pseudomonadati</taxon>
        <taxon>Bacteroidota</taxon>
        <taxon>Cytophagia</taxon>
        <taxon>Cytophagales</taxon>
        <taxon>Spirosomataceae</taxon>
        <taxon>Dyadobacter</taxon>
    </lineage>
</organism>
<keyword evidence="2" id="KW-1185">Reference proteome</keyword>
<dbReference type="RefSeq" id="WP_138280454.1">
    <property type="nucleotide sequence ID" value="NZ_BMGE01000001.1"/>
</dbReference>
<name>A0A5R9KKK9_9BACT</name>
<dbReference type="Proteomes" id="UP000309788">
    <property type="component" value="Unassembled WGS sequence"/>
</dbReference>
<dbReference type="EMBL" id="VCEI01000011">
    <property type="protein sequence ID" value="TLU96760.1"/>
    <property type="molecule type" value="Genomic_DNA"/>
</dbReference>
<protein>
    <submittedName>
        <fullName evidence="1">Uncharacterized protein</fullName>
    </submittedName>
</protein>
<gene>
    <name evidence="1" type="ORF">FEM55_06455</name>
</gene>
<evidence type="ECO:0000313" key="1">
    <source>
        <dbReference type="EMBL" id="TLU96760.1"/>
    </source>
</evidence>
<evidence type="ECO:0000313" key="2">
    <source>
        <dbReference type="Proteomes" id="UP000309788"/>
    </source>
</evidence>
<dbReference type="OrthoDB" id="960143at2"/>
<sequence>MKKHIECHYKDGALVFCTTENYPYQTASKILDVFNVLGLVSAVREKSNNLFNVVGKLHVNYDPFLKQENKWNELLSQLVRTKSMLENDLTSLTEDPKDQISSF</sequence>
<proteinExistence type="predicted"/>